<keyword evidence="2" id="KW-0472">Membrane</keyword>
<evidence type="ECO:0000313" key="4">
    <source>
        <dbReference type="Proteomes" id="UP001160390"/>
    </source>
</evidence>
<dbReference type="Proteomes" id="UP001160390">
    <property type="component" value="Unassembled WGS sequence"/>
</dbReference>
<dbReference type="AlphaFoldDB" id="A0AA35MFA3"/>
<feature type="compositionally biased region" description="Acidic residues" evidence="1">
    <location>
        <begin position="49"/>
        <end position="71"/>
    </location>
</feature>
<gene>
    <name evidence="3" type="ORF">CCHLO57077_00010489</name>
</gene>
<keyword evidence="2" id="KW-0812">Transmembrane</keyword>
<evidence type="ECO:0000256" key="2">
    <source>
        <dbReference type="SAM" id="Phobius"/>
    </source>
</evidence>
<feature type="transmembrane region" description="Helical" evidence="2">
    <location>
        <begin position="6"/>
        <end position="29"/>
    </location>
</feature>
<evidence type="ECO:0000256" key="1">
    <source>
        <dbReference type="SAM" id="MobiDB-lite"/>
    </source>
</evidence>
<name>A0AA35MFA3_9HYPO</name>
<sequence length="103" mass="11283">MVGDWVSSLGFGVIISAEIAFVPAMIVAVPTCRKNSLDMELSRKKDIREEDESNEDEDYDEGKDEDEDEEAPSPLLPFTLPFSPLPSPLPQDNSAVSGLDVAR</sequence>
<comment type="caution">
    <text evidence="3">The sequence shown here is derived from an EMBL/GenBank/DDBJ whole genome shotgun (WGS) entry which is preliminary data.</text>
</comment>
<keyword evidence="4" id="KW-1185">Reference proteome</keyword>
<feature type="compositionally biased region" description="Low complexity" evidence="1">
    <location>
        <begin position="72"/>
        <end position="82"/>
    </location>
</feature>
<protein>
    <submittedName>
        <fullName evidence="3">Uncharacterized protein</fullName>
    </submittedName>
</protein>
<proteinExistence type="predicted"/>
<feature type="region of interest" description="Disordered" evidence="1">
    <location>
        <begin position="39"/>
        <end position="103"/>
    </location>
</feature>
<dbReference type="EMBL" id="CABFNP030001281">
    <property type="protein sequence ID" value="CAI6096097.1"/>
    <property type="molecule type" value="Genomic_DNA"/>
</dbReference>
<feature type="compositionally biased region" description="Basic and acidic residues" evidence="1">
    <location>
        <begin position="39"/>
        <end position="48"/>
    </location>
</feature>
<reference evidence="3" key="1">
    <citation type="submission" date="2023-01" db="EMBL/GenBank/DDBJ databases">
        <authorList>
            <person name="Piombo E."/>
        </authorList>
    </citation>
    <scope>NUCLEOTIDE SEQUENCE</scope>
</reference>
<evidence type="ECO:0000313" key="3">
    <source>
        <dbReference type="EMBL" id="CAI6096097.1"/>
    </source>
</evidence>
<keyword evidence="2" id="KW-1133">Transmembrane helix</keyword>
<accession>A0AA35MFA3</accession>
<organism evidence="3 4">
    <name type="scientific">Clonostachys chloroleuca</name>
    <dbReference type="NCBI Taxonomy" id="1926264"/>
    <lineage>
        <taxon>Eukaryota</taxon>
        <taxon>Fungi</taxon>
        <taxon>Dikarya</taxon>
        <taxon>Ascomycota</taxon>
        <taxon>Pezizomycotina</taxon>
        <taxon>Sordariomycetes</taxon>
        <taxon>Hypocreomycetidae</taxon>
        <taxon>Hypocreales</taxon>
        <taxon>Bionectriaceae</taxon>
        <taxon>Clonostachys</taxon>
    </lineage>
</organism>